<dbReference type="GO" id="GO:0006412">
    <property type="term" value="P:translation"/>
    <property type="evidence" value="ECO:0007669"/>
    <property type="project" value="InterPro"/>
</dbReference>
<keyword evidence="6" id="KW-1185">Reference proteome</keyword>
<dbReference type="AlphaFoldDB" id="A0A6A4INQ3"/>
<comment type="similarity">
    <text evidence="1 4">Belongs to the bacterial ribosomal protein bL17 family.</text>
</comment>
<dbReference type="EMBL" id="ML769384">
    <property type="protein sequence ID" value="KAE9411023.1"/>
    <property type="molecule type" value="Genomic_DNA"/>
</dbReference>
<organism evidence="5 6">
    <name type="scientific">Gymnopus androsaceus JB14</name>
    <dbReference type="NCBI Taxonomy" id="1447944"/>
    <lineage>
        <taxon>Eukaryota</taxon>
        <taxon>Fungi</taxon>
        <taxon>Dikarya</taxon>
        <taxon>Basidiomycota</taxon>
        <taxon>Agaricomycotina</taxon>
        <taxon>Agaricomycetes</taxon>
        <taxon>Agaricomycetidae</taxon>
        <taxon>Agaricales</taxon>
        <taxon>Marasmiineae</taxon>
        <taxon>Omphalotaceae</taxon>
        <taxon>Gymnopus</taxon>
    </lineage>
</organism>
<dbReference type="InterPro" id="IPR047859">
    <property type="entry name" value="Ribosomal_bL17_CS"/>
</dbReference>
<dbReference type="SUPFAM" id="SSF64263">
    <property type="entry name" value="Prokaryotic ribosomal protein L17"/>
    <property type="match status" value="1"/>
</dbReference>
<name>A0A6A4INQ3_9AGAR</name>
<evidence type="ECO:0000256" key="4">
    <source>
        <dbReference type="RuleBase" id="RU000660"/>
    </source>
</evidence>
<dbReference type="NCBIfam" id="TIGR00059">
    <property type="entry name" value="L17"/>
    <property type="match status" value="1"/>
</dbReference>
<accession>A0A6A4INQ3</accession>
<protein>
    <submittedName>
        <fullName evidence="5">Mitochondrial ribosomal protein L17</fullName>
    </submittedName>
</protein>
<dbReference type="PANTHER" id="PTHR14413">
    <property type="entry name" value="RIBOSOMAL PROTEIN L17"/>
    <property type="match status" value="1"/>
</dbReference>
<reference evidence="5" key="1">
    <citation type="journal article" date="2019" name="Environ. Microbiol.">
        <title>Fungal ecological strategies reflected in gene transcription - a case study of two litter decomposers.</title>
        <authorList>
            <person name="Barbi F."/>
            <person name="Kohler A."/>
            <person name="Barry K."/>
            <person name="Baskaran P."/>
            <person name="Daum C."/>
            <person name="Fauchery L."/>
            <person name="Ihrmark K."/>
            <person name="Kuo A."/>
            <person name="LaButti K."/>
            <person name="Lipzen A."/>
            <person name="Morin E."/>
            <person name="Grigoriev I.V."/>
            <person name="Henrissat B."/>
            <person name="Lindahl B."/>
            <person name="Martin F."/>
        </authorList>
    </citation>
    <scope>NUCLEOTIDE SEQUENCE</scope>
    <source>
        <strain evidence="5">JB14</strain>
    </source>
</reference>
<evidence type="ECO:0000313" key="5">
    <source>
        <dbReference type="EMBL" id="KAE9411023.1"/>
    </source>
</evidence>
<dbReference type="Gene3D" id="3.90.1030.10">
    <property type="entry name" value="Ribosomal protein L17"/>
    <property type="match status" value="1"/>
</dbReference>
<dbReference type="PANTHER" id="PTHR14413:SF16">
    <property type="entry name" value="LARGE RIBOSOMAL SUBUNIT PROTEIN BL17M"/>
    <property type="match status" value="1"/>
</dbReference>
<dbReference type="HAMAP" id="MF_01368">
    <property type="entry name" value="Ribosomal_bL17"/>
    <property type="match status" value="1"/>
</dbReference>
<evidence type="ECO:0000256" key="3">
    <source>
        <dbReference type="ARBA" id="ARBA00023274"/>
    </source>
</evidence>
<keyword evidence="3 4" id="KW-0687">Ribonucleoprotein</keyword>
<dbReference type="OrthoDB" id="275000at2759"/>
<gene>
    <name evidence="5" type="ORF">BT96DRAFT_846835</name>
</gene>
<dbReference type="GO" id="GO:0003735">
    <property type="term" value="F:structural constituent of ribosome"/>
    <property type="evidence" value="ECO:0007669"/>
    <property type="project" value="InterPro"/>
</dbReference>
<dbReference type="GO" id="GO:0005762">
    <property type="term" value="C:mitochondrial large ribosomal subunit"/>
    <property type="evidence" value="ECO:0007669"/>
    <property type="project" value="TreeGrafter"/>
</dbReference>
<sequence length="280" mass="31618">MKHGVAFRSFSRPTAHRMLMLRNLVTSLFEHEQIKTTLPKARDAARLAEKIITLGKKGDRAAQAKASAFLLKPQVLPKLFETFASRYADRPGGYTRIHKFGNRPGDNAPVAILELVDNPKDLRWEITARAIGREVLQDKLRVEKPLNLIKTGVHSTQTIIETEKKLEFGESGLLRPKTRWNMQKMLRFRDQDAVSKLTRNVGNYIDHMLATPIALKNLHDREKRKTVTGEFPLRAGQAAPGEIGSVLDLSQGRLGVQRSRPRGPVLTANYIFGRKIKEKS</sequence>
<proteinExistence type="inferred from homology"/>
<dbReference type="InterPro" id="IPR000456">
    <property type="entry name" value="Ribosomal_bL17"/>
</dbReference>
<dbReference type="PROSITE" id="PS01167">
    <property type="entry name" value="RIBOSOMAL_L17"/>
    <property type="match status" value="1"/>
</dbReference>
<dbReference type="InterPro" id="IPR036373">
    <property type="entry name" value="Ribosomal_bL17_sf"/>
</dbReference>
<dbReference type="Proteomes" id="UP000799118">
    <property type="component" value="Unassembled WGS sequence"/>
</dbReference>
<evidence type="ECO:0000256" key="1">
    <source>
        <dbReference type="ARBA" id="ARBA00008777"/>
    </source>
</evidence>
<dbReference type="Pfam" id="PF01196">
    <property type="entry name" value="Ribosomal_L17"/>
    <property type="match status" value="1"/>
</dbReference>
<keyword evidence="2 4" id="KW-0689">Ribosomal protein</keyword>
<evidence type="ECO:0000256" key="2">
    <source>
        <dbReference type="ARBA" id="ARBA00022980"/>
    </source>
</evidence>
<evidence type="ECO:0000313" key="6">
    <source>
        <dbReference type="Proteomes" id="UP000799118"/>
    </source>
</evidence>